<organism evidence="2 3">
    <name type="scientific">Pseudogemmobacter humi</name>
    <dbReference type="NCBI Taxonomy" id="2483812"/>
    <lineage>
        <taxon>Bacteria</taxon>
        <taxon>Pseudomonadati</taxon>
        <taxon>Pseudomonadota</taxon>
        <taxon>Alphaproteobacteria</taxon>
        <taxon>Rhodobacterales</taxon>
        <taxon>Paracoccaceae</taxon>
        <taxon>Pseudogemmobacter</taxon>
    </lineage>
</organism>
<dbReference type="RefSeq" id="WP_124086014.1">
    <property type="nucleotide sequence ID" value="NZ_UXAW01000052.1"/>
</dbReference>
<evidence type="ECO:0000259" key="1">
    <source>
        <dbReference type="Pfam" id="PF08241"/>
    </source>
</evidence>
<sequence length="203" mass="22323">MKANAVTASYKRWAPVYDSVFGRLLHEGRQRAAGHATARGGEVLEVGVGTGLALPLYGPGVKITGIDFSAEMLARAEEKVRQHGMENVTLRQMDAQKLDFPDASFDTVSAMHVLSVVPDPEQALSEIARVCRPGAHVLITNHFAADKGALKLAERLIQPLQHHLGWQADFPIARVLGDPRLRMVERRPLPPLGVMTWLVLERI</sequence>
<feature type="domain" description="Methyltransferase type 11" evidence="1">
    <location>
        <begin position="44"/>
        <end position="139"/>
    </location>
</feature>
<gene>
    <name evidence="2" type="primary">ubiE_2</name>
    <name evidence="2" type="ORF">XINFAN_01603</name>
</gene>
<dbReference type="PANTHER" id="PTHR42912">
    <property type="entry name" value="METHYLTRANSFERASE"/>
    <property type="match status" value="1"/>
</dbReference>
<reference evidence="2 3" key="1">
    <citation type="submission" date="2018-11" db="EMBL/GenBank/DDBJ databases">
        <authorList>
            <person name="Criscuolo A."/>
        </authorList>
    </citation>
    <scope>NUCLEOTIDE SEQUENCE [LARGE SCALE GENOMIC DNA]</scope>
    <source>
        <strain evidence="2">ACIP111625</strain>
    </source>
</reference>
<dbReference type="SUPFAM" id="SSF53335">
    <property type="entry name" value="S-adenosyl-L-methionine-dependent methyltransferases"/>
    <property type="match status" value="1"/>
</dbReference>
<dbReference type="EC" id="2.1.1.163" evidence="2"/>
<dbReference type="InterPro" id="IPR013216">
    <property type="entry name" value="Methyltransf_11"/>
</dbReference>
<dbReference type="GO" id="GO:0008757">
    <property type="term" value="F:S-adenosylmethionine-dependent methyltransferase activity"/>
    <property type="evidence" value="ECO:0007669"/>
    <property type="project" value="InterPro"/>
</dbReference>
<dbReference type="GO" id="GO:0043770">
    <property type="term" value="F:demethylmenaquinone methyltransferase activity"/>
    <property type="evidence" value="ECO:0007669"/>
    <property type="project" value="UniProtKB-EC"/>
</dbReference>
<protein>
    <submittedName>
        <fullName evidence="2">Demethylmenaquinone methyltransferase</fullName>
        <ecNumber evidence="2">2.1.1.163</ecNumber>
    </submittedName>
</protein>
<dbReference type="GO" id="GO:0032259">
    <property type="term" value="P:methylation"/>
    <property type="evidence" value="ECO:0007669"/>
    <property type="project" value="UniProtKB-KW"/>
</dbReference>
<dbReference type="Proteomes" id="UP000277498">
    <property type="component" value="Unassembled WGS sequence"/>
</dbReference>
<dbReference type="Pfam" id="PF08241">
    <property type="entry name" value="Methyltransf_11"/>
    <property type="match status" value="1"/>
</dbReference>
<keyword evidence="2" id="KW-0489">Methyltransferase</keyword>
<dbReference type="OrthoDB" id="8153637at2"/>
<dbReference type="AlphaFoldDB" id="A0A3P5XC99"/>
<keyword evidence="3" id="KW-1185">Reference proteome</keyword>
<evidence type="ECO:0000313" key="2">
    <source>
        <dbReference type="EMBL" id="VDC26119.1"/>
    </source>
</evidence>
<dbReference type="Gene3D" id="3.40.50.150">
    <property type="entry name" value="Vaccinia Virus protein VP39"/>
    <property type="match status" value="1"/>
</dbReference>
<name>A0A3P5XC99_9RHOB</name>
<proteinExistence type="predicted"/>
<dbReference type="PANTHER" id="PTHR42912:SF80">
    <property type="entry name" value="METHYLTRANSFERASE DOMAIN-CONTAINING PROTEIN"/>
    <property type="match status" value="1"/>
</dbReference>
<dbReference type="EMBL" id="UXAW01000052">
    <property type="protein sequence ID" value="VDC26119.1"/>
    <property type="molecule type" value="Genomic_DNA"/>
</dbReference>
<accession>A0A3P5XC99</accession>
<keyword evidence="2" id="KW-0808">Transferase</keyword>
<dbReference type="CDD" id="cd02440">
    <property type="entry name" value="AdoMet_MTases"/>
    <property type="match status" value="1"/>
</dbReference>
<dbReference type="InterPro" id="IPR029063">
    <property type="entry name" value="SAM-dependent_MTases_sf"/>
</dbReference>
<evidence type="ECO:0000313" key="3">
    <source>
        <dbReference type="Proteomes" id="UP000277498"/>
    </source>
</evidence>
<dbReference type="InterPro" id="IPR050508">
    <property type="entry name" value="Methyltransf_Superfamily"/>
</dbReference>